<dbReference type="Gene3D" id="1.10.8.80">
    <property type="entry name" value="Magnesium chelatase subunit I, C-Terminal domain"/>
    <property type="match status" value="1"/>
</dbReference>
<dbReference type="Pfam" id="PF17863">
    <property type="entry name" value="AAA_lid_2"/>
    <property type="match status" value="1"/>
</dbReference>
<dbReference type="PANTHER" id="PTHR43473:SF2">
    <property type="entry name" value="MAGNESIUM-CHELATASE SUBUNIT CHLD, CHLOROPLASTIC"/>
    <property type="match status" value="1"/>
</dbReference>
<comment type="caution">
    <text evidence="4">The sequence shown here is derived from an EMBL/GenBank/DDBJ whole genome shotgun (WGS) entry which is preliminary data.</text>
</comment>
<comment type="similarity">
    <text evidence="1">Belongs to the Mg-chelatase subunits D/I family.</text>
</comment>
<dbReference type="AlphaFoldDB" id="A0A9X2EEM7"/>
<evidence type="ECO:0000313" key="4">
    <source>
        <dbReference type="EMBL" id="MCM8556533.1"/>
    </source>
</evidence>
<evidence type="ECO:0000259" key="3">
    <source>
        <dbReference type="PROSITE" id="PS50234"/>
    </source>
</evidence>
<feature type="region of interest" description="Disordered" evidence="2">
    <location>
        <begin position="292"/>
        <end position="325"/>
    </location>
</feature>
<gene>
    <name evidence="4" type="ORF">NDO55_01700</name>
</gene>
<feature type="domain" description="VWFA" evidence="3">
    <location>
        <begin position="372"/>
        <end position="515"/>
    </location>
</feature>
<keyword evidence="5" id="KW-1185">Reference proteome</keyword>
<dbReference type="EMBL" id="JAMSHT010000001">
    <property type="protein sequence ID" value="MCM8556533.1"/>
    <property type="molecule type" value="Genomic_DNA"/>
</dbReference>
<reference evidence="4" key="1">
    <citation type="submission" date="2022-06" db="EMBL/GenBank/DDBJ databases">
        <title>Sphingomicrobium sedimins sp. nov., a marine bacterium isolated from tidal flat.</title>
        <authorList>
            <person name="Kim C.-H."/>
            <person name="Yoo Y."/>
            <person name="Kim J.-J."/>
        </authorList>
    </citation>
    <scope>NUCLEOTIDE SEQUENCE</scope>
    <source>
        <strain evidence="4">GRR-S6-50</strain>
    </source>
</reference>
<proteinExistence type="inferred from homology"/>
<dbReference type="Gene3D" id="3.40.50.300">
    <property type="entry name" value="P-loop containing nucleotide triphosphate hydrolases"/>
    <property type="match status" value="1"/>
</dbReference>
<keyword evidence="4" id="KW-0436">Ligase</keyword>
<dbReference type="InterPro" id="IPR027417">
    <property type="entry name" value="P-loop_NTPase"/>
</dbReference>
<evidence type="ECO:0000256" key="2">
    <source>
        <dbReference type="SAM" id="MobiDB-lite"/>
    </source>
</evidence>
<dbReference type="PANTHER" id="PTHR43473">
    <property type="entry name" value="MAGNESIUM-CHELATASE SUBUNIT CHLD, CHLOROPLASTIC"/>
    <property type="match status" value="1"/>
</dbReference>
<dbReference type="SMART" id="SM00327">
    <property type="entry name" value="VWA"/>
    <property type="match status" value="1"/>
</dbReference>
<feature type="region of interest" description="Disordered" evidence="2">
    <location>
        <begin position="232"/>
        <end position="265"/>
    </location>
</feature>
<sequence length="558" mass="58684">MNPAPGSVDPLADALLALRLYLIAPRQLGGIVLRGHGPARDLVVEQLLEKTDVRRLPLNIDDERLLGGTDLAASLAAGKTVHQQGLIDRARGDTILIAMAERLSDGIAGKIAQAIDGGADIGLVLLDDGIEPDEAPSVALRERVALHCDLSGLSKLDATAMPKGKADALDEVAPLDDTQLAALARIASMLGIASLRAPIFAVATARAHAALKRRKSVDEKDLEVAARLVLAPRATQFPEAEPEPPPPPEDEQGDRSDDGIEEQQPSTLEDRVLQAATASIPPDILARIAAGTIQRGGQGQGAGRKRHSLTGGRPRPPRPGAPGRGARIALVDTLRAAIPWQPLRRREAQHGRVQVRKDDLRIRRFEQRARSLTIFCVDASGSAALARLAEAKGAVELMLAQAYVTRSEVALIAFRGKGAELLLPPTRSLTRARRALAELPGGGGTPLASGIRMATELADRARQNGQTPFLLFLTDGRANIAADGAPGRGQAGEDAESAAKILGARGFDALVIEISPRPGKDAAALAKWMQAGFLALPHADAAALHDAADAARQSASRP</sequence>
<dbReference type="CDD" id="cd01451">
    <property type="entry name" value="vWA_Magnesium_chelatase"/>
    <property type="match status" value="1"/>
</dbReference>
<dbReference type="Proteomes" id="UP001155128">
    <property type="component" value="Unassembled WGS sequence"/>
</dbReference>
<dbReference type="PROSITE" id="PS50234">
    <property type="entry name" value="VWFA"/>
    <property type="match status" value="1"/>
</dbReference>
<dbReference type="InterPro" id="IPR041628">
    <property type="entry name" value="ChlI/MoxR_AAA_lid"/>
</dbReference>
<accession>A0A9X2EEM7</accession>
<dbReference type="Pfam" id="PF13519">
    <property type="entry name" value="VWA_2"/>
    <property type="match status" value="1"/>
</dbReference>
<dbReference type="Gene3D" id="3.40.50.410">
    <property type="entry name" value="von Willebrand factor, type A domain"/>
    <property type="match status" value="1"/>
</dbReference>
<organism evidence="4 5">
    <name type="scientific">Sphingomicrobium sediminis</name>
    <dbReference type="NCBI Taxonomy" id="2950949"/>
    <lineage>
        <taxon>Bacteria</taxon>
        <taxon>Pseudomonadati</taxon>
        <taxon>Pseudomonadota</taxon>
        <taxon>Alphaproteobacteria</taxon>
        <taxon>Sphingomonadales</taxon>
        <taxon>Sphingomonadaceae</taxon>
        <taxon>Sphingomicrobium</taxon>
    </lineage>
</organism>
<dbReference type="SUPFAM" id="SSF53300">
    <property type="entry name" value="vWA-like"/>
    <property type="match status" value="1"/>
</dbReference>
<dbReference type="InterPro" id="IPR036465">
    <property type="entry name" value="vWFA_dom_sf"/>
</dbReference>
<dbReference type="InterPro" id="IPR041702">
    <property type="entry name" value="BchD/ChlD_VWA"/>
</dbReference>
<dbReference type="RefSeq" id="WP_252111820.1">
    <property type="nucleotide sequence ID" value="NZ_JAMSHT010000001.1"/>
</dbReference>
<protein>
    <submittedName>
        <fullName evidence="4">Magnesium chelatase subunit D</fullName>
        <ecNumber evidence="4">6.6.1.1</ecNumber>
    </submittedName>
</protein>
<dbReference type="SUPFAM" id="SSF52540">
    <property type="entry name" value="P-loop containing nucleoside triphosphate hydrolases"/>
    <property type="match status" value="1"/>
</dbReference>
<dbReference type="GO" id="GO:0016851">
    <property type="term" value="F:magnesium chelatase activity"/>
    <property type="evidence" value="ECO:0007669"/>
    <property type="project" value="UniProtKB-EC"/>
</dbReference>
<dbReference type="EC" id="6.6.1.1" evidence="4"/>
<dbReference type="NCBIfam" id="NF009943">
    <property type="entry name" value="PRK13406.1"/>
    <property type="match status" value="1"/>
</dbReference>
<dbReference type="InterPro" id="IPR002035">
    <property type="entry name" value="VWF_A"/>
</dbReference>
<name>A0A9X2EEM7_9SPHN</name>
<evidence type="ECO:0000256" key="1">
    <source>
        <dbReference type="ARBA" id="ARBA00005799"/>
    </source>
</evidence>
<evidence type="ECO:0000313" key="5">
    <source>
        <dbReference type="Proteomes" id="UP001155128"/>
    </source>
</evidence>